<evidence type="ECO:0000256" key="6">
    <source>
        <dbReference type="ARBA" id="ARBA00022741"/>
    </source>
</evidence>
<evidence type="ECO:0000256" key="11">
    <source>
        <dbReference type="ARBA" id="ARBA00023455"/>
    </source>
</evidence>
<dbReference type="GO" id="GO:0016887">
    <property type="term" value="F:ATP hydrolysis activity"/>
    <property type="evidence" value="ECO:0007669"/>
    <property type="project" value="InterPro"/>
</dbReference>
<proteinExistence type="inferred from homology"/>
<evidence type="ECO:0000256" key="8">
    <source>
        <dbReference type="ARBA" id="ARBA00022967"/>
    </source>
</evidence>
<dbReference type="InterPro" id="IPR039421">
    <property type="entry name" value="Type_1_exporter"/>
</dbReference>
<evidence type="ECO:0000256" key="4">
    <source>
        <dbReference type="ARBA" id="ARBA00022519"/>
    </source>
</evidence>
<dbReference type="InterPro" id="IPR036640">
    <property type="entry name" value="ABC1_TM_sf"/>
</dbReference>
<dbReference type="PROSITE" id="PS50893">
    <property type="entry name" value="ABC_TRANSPORTER_2"/>
    <property type="match status" value="1"/>
</dbReference>
<dbReference type="AlphaFoldDB" id="A0A7R7RLK9"/>
<comment type="subcellular location">
    <subcellularLocation>
        <location evidence="1">Cell inner membrane</location>
        <topology evidence="1">Multi-pass membrane protein</topology>
    </subcellularLocation>
</comment>
<dbReference type="Proteomes" id="UP000595205">
    <property type="component" value="Chromosome"/>
</dbReference>
<dbReference type="FunFam" id="3.40.50.300:FF:000221">
    <property type="entry name" value="Multidrug ABC transporter ATP-binding protein"/>
    <property type="match status" value="1"/>
</dbReference>
<sequence>MIRTWLSLVPADRRTRVVAYTVLALISVVVRAVATVLLVPLVGALFSEAPHRAMVWLGWLTAATALGWVIDTATARIGFNLGFAVLDHSQHDVADRLPGVRLDWFTAEHTATARQAIAATGPELVGLVVNLLTPLISAVLLPAAIAVVLLPVSWQLGLAALGGLPLMLGALWASARLARRADSTAAEANSALTERIIEFARTQQALRAARRVEPARSMVGDALAAQHGATMRLLSMQVPGQLLFSLASQLALILLAGATTALTVNGTLSVAEAIALIVVIVRYLEPFTTISELAPALESTRATLDNIRSVLTAPLMNAGAATLPGATAPRIEFDDVTFGYPAVGGATDLVLDGVSFSLEPGSTTAIVGPSGSGKSTILALIAGLHEPTRGRVLIDGVDAATLDAEARRAASSVVFQHPYLFHGSIRDNVFAGDPGADDDRFARAVALARVDELVARLPDGADSVVGEAGSALSGGERQRVSIARALLKPAPILLVDEATSALDTENEAAVVDALTADPQSRTQVIVAHRLASISHADRVLFLDSGQVVEDGTVDELLAAGGRFDEFWRQQHEAAEWRILAD</sequence>
<evidence type="ECO:0000256" key="12">
    <source>
        <dbReference type="ARBA" id="ARBA00066052"/>
    </source>
</evidence>
<dbReference type="PANTHER" id="PTHR24221:SF654">
    <property type="entry name" value="ATP-BINDING CASSETTE SUB-FAMILY B MEMBER 6"/>
    <property type="match status" value="1"/>
</dbReference>
<evidence type="ECO:0000256" key="9">
    <source>
        <dbReference type="ARBA" id="ARBA00022989"/>
    </source>
</evidence>
<keyword evidence="8" id="KW-1278">Translocase</keyword>
<dbReference type="OMA" id="CAQKRIE"/>
<keyword evidence="7 14" id="KW-0067">ATP-binding</keyword>
<keyword evidence="5" id="KW-0812">Transmembrane</keyword>
<dbReference type="EMBL" id="AP024255">
    <property type="protein sequence ID" value="BCO98882.1"/>
    <property type="molecule type" value="Genomic_DNA"/>
</dbReference>
<protein>
    <recommendedName>
        <fullName evidence="13">Mycobactin import ATP-binding/permease protein IrtB</fullName>
    </recommendedName>
</protein>
<dbReference type="SUPFAM" id="SSF90123">
    <property type="entry name" value="ABC transporter transmembrane region"/>
    <property type="match status" value="1"/>
</dbReference>
<evidence type="ECO:0000256" key="7">
    <source>
        <dbReference type="ARBA" id="ARBA00022840"/>
    </source>
</evidence>
<dbReference type="PANTHER" id="PTHR24221">
    <property type="entry name" value="ATP-BINDING CASSETTE SUB-FAMILY B"/>
    <property type="match status" value="1"/>
</dbReference>
<organism evidence="14 15">
    <name type="scientific">Mycobacterium intracellulare</name>
    <dbReference type="NCBI Taxonomy" id="1767"/>
    <lineage>
        <taxon>Bacteria</taxon>
        <taxon>Bacillati</taxon>
        <taxon>Actinomycetota</taxon>
        <taxon>Actinomycetes</taxon>
        <taxon>Mycobacteriales</taxon>
        <taxon>Mycobacteriaceae</taxon>
        <taxon>Mycobacterium</taxon>
        <taxon>Mycobacterium avium complex (MAC)</taxon>
    </lineage>
</organism>
<dbReference type="PROSITE" id="PS00211">
    <property type="entry name" value="ABC_TRANSPORTER_1"/>
    <property type="match status" value="1"/>
</dbReference>
<dbReference type="GO" id="GO:0034040">
    <property type="term" value="F:ATPase-coupled lipid transmembrane transporter activity"/>
    <property type="evidence" value="ECO:0007669"/>
    <property type="project" value="TreeGrafter"/>
</dbReference>
<dbReference type="GO" id="GO:0005886">
    <property type="term" value="C:plasma membrane"/>
    <property type="evidence" value="ECO:0007669"/>
    <property type="project" value="UniProtKB-SubCell"/>
</dbReference>
<dbReference type="Gene3D" id="3.40.50.300">
    <property type="entry name" value="P-loop containing nucleotide triphosphate hydrolases"/>
    <property type="match status" value="1"/>
</dbReference>
<evidence type="ECO:0000256" key="2">
    <source>
        <dbReference type="ARBA" id="ARBA00022448"/>
    </source>
</evidence>
<comment type="subunit">
    <text evidence="12">Forms a heterodimer with IrtA.</text>
</comment>
<keyword evidence="2" id="KW-0813">Transport</keyword>
<reference evidence="14 15" key="1">
    <citation type="submission" date="2020-12" db="EMBL/GenBank/DDBJ databases">
        <title>Genome sequence of clinical Mycobacterium intracellulare strains.</title>
        <authorList>
            <person name="Tateishi Y."/>
            <person name="Matsumoto S."/>
            <person name="Fukushima Y."/>
            <person name="Nakajima C."/>
            <person name="Suzuki Y."/>
        </authorList>
    </citation>
    <scope>NUCLEOTIDE SEQUENCE [LARGE SCALE GENOMIC DNA]</scope>
    <source>
        <strain evidence="14 15">M018</strain>
    </source>
</reference>
<gene>
    <name evidence="14" type="primary">irtB</name>
    <name evidence="14" type="ORF">MINTM018_16520</name>
</gene>
<dbReference type="Gene3D" id="1.20.1560.10">
    <property type="entry name" value="ABC transporter type 1, transmembrane domain"/>
    <property type="match status" value="1"/>
</dbReference>
<keyword evidence="4" id="KW-0997">Cell inner membrane</keyword>
<dbReference type="InterPro" id="IPR017871">
    <property type="entry name" value="ABC_transporter-like_CS"/>
</dbReference>
<dbReference type="SMART" id="SM00382">
    <property type="entry name" value="AAA"/>
    <property type="match status" value="1"/>
</dbReference>
<evidence type="ECO:0000313" key="15">
    <source>
        <dbReference type="Proteomes" id="UP000595205"/>
    </source>
</evidence>
<dbReference type="InterPro" id="IPR003593">
    <property type="entry name" value="AAA+_ATPase"/>
</dbReference>
<evidence type="ECO:0000256" key="1">
    <source>
        <dbReference type="ARBA" id="ARBA00004429"/>
    </source>
</evidence>
<keyword evidence="3" id="KW-1003">Cell membrane</keyword>
<keyword evidence="9" id="KW-1133">Transmembrane helix</keyword>
<accession>A0A7R7RLK9</accession>
<evidence type="ECO:0000256" key="13">
    <source>
        <dbReference type="ARBA" id="ARBA00070320"/>
    </source>
</evidence>
<evidence type="ECO:0000256" key="5">
    <source>
        <dbReference type="ARBA" id="ARBA00022692"/>
    </source>
</evidence>
<dbReference type="GO" id="GO:0140359">
    <property type="term" value="F:ABC-type transporter activity"/>
    <property type="evidence" value="ECO:0007669"/>
    <property type="project" value="InterPro"/>
</dbReference>
<evidence type="ECO:0000256" key="10">
    <source>
        <dbReference type="ARBA" id="ARBA00023136"/>
    </source>
</evidence>
<dbReference type="SUPFAM" id="SSF52540">
    <property type="entry name" value="P-loop containing nucleoside triphosphate hydrolases"/>
    <property type="match status" value="1"/>
</dbReference>
<dbReference type="InterPro" id="IPR003439">
    <property type="entry name" value="ABC_transporter-like_ATP-bd"/>
</dbReference>
<dbReference type="Pfam" id="PF00005">
    <property type="entry name" value="ABC_tran"/>
    <property type="match status" value="1"/>
</dbReference>
<keyword evidence="6" id="KW-0547">Nucleotide-binding</keyword>
<dbReference type="RefSeq" id="WP_009952859.1">
    <property type="nucleotide sequence ID" value="NZ_AP024244.1"/>
</dbReference>
<dbReference type="PROSITE" id="PS50929">
    <property type="entry name" value="ABC_TM1F"/>
    <property type="match status" value="1"/>
</dbReference>
<evidence type="ECO:0000256" key="3">
    <source>
        <dbReference type="ARBA" id="ARBA00022475"/>
    </source>
</evidence>
<name>A0A7R7RLK9_MYCIT</name>
<dbReference type="InterPro" id="IPR027417">
    <property type="entry name" value="P-loop_NTPase"/>
</dbReference>
<evidence type="ECO:0000313" key="14">
    <source>
        <dbReference type="EMBL" id="BCO98882.1"/>
    </source>
</evidence>
<dbReference type="GO" id="GO:0005524">
    <property type="term" value="F:ATP binding"/>
    <property type="evidence" value="ECO:0007669"/>
    <property type="project" value="UniProtKB-KW"/>
</dbReference>
<dbReference type="InterPro" id="IPR011527">
    <property type="entry name" value="ABC1_TM_dom"/>
</dbReference>
<keyword evidence="10" id="KW-0472">Membrane</keyword>
<comment type="similarity">
    <text evidence="11">Belongs to the ABC transporter superfamily. Siderophore-Fe(3+) uptake transporter (SIUT) (TC 3.A.1.21) family.</text>
</comment>